<proteinExistence type="predicted"/>
<protein>
    <submittedName>
        <fullName evidence="1">Uncharacterized protein</fullName>
    </submittedName>
</protein>
<accession>A0A850PJZ9</accession>
<reference evidence="1 2" key="1">
    <citation type="submission" date="2020-05" db="EMBL/GenBank/DDBJ databases">
        <title>Draft genome sequence of Mycobacterium hippocampi DL, isolated from European seabass, Dicentrarchus labrax, reared in fish farms.</title>
        <authorList>
            <person name="Stathopoulou P."/>
            <person name="Asimakis E."/>
            <person name="Tzokas K."/>
            <person name="Batargias C."/>
            <person name="Tsiamis G."/>
        </authorList>
    </citation>
    <scope>NUCLEOTIDE SEQUENCE [LARGE SCALE GENOMIC DNA]</scope>
    <source>
        <strain evidence="1 2">DL</strain>
    </source>
</reference>
<evidence type="ECO:0000313" key="2">
    <source>
        <dbReference type="Proteomes" id="UP000570517"/>
    </source>
</evidence>
<sequence>MCAVVAGRPGVFELEHRDPGHAKHEPDTGPVELLDPGDLVAQILGPGAERLDHVEARAFGSPAGGRRTPQLPADVVDRMPRVVPVDGLAAVDHRVAEVAEPVEQHRRRHARERTMVDRDPATAVRPLGELHGGGVDRPQRIQDRKRRGVHFSSFKIRFRILLTMTVRW</sequence>
<dbReference type="AlphaFoldDB" id="A0A850PJZ9"/>
<keyword evidence="2" id="KW-1185">Reference proteome</keyword>
<evidence type="ECO:0000313" key="1">
    <source>
        <dbReference type="EMBL" id="NVN50818.1"/>
    </source>
</evidence>
<dbReference type="Proteomes" id="UP000570517">
    <property type="component" value="Unassembled WGS sequence"/>
</dbReference>
<dbReference type="EMBL" id="JABFYL010000027">
    <property type="protein sequence ID" value="NVN50818.1"/>
    <property type="molecule type" value="Genomic_DNA"/>
</dbReference>
<name>A0A850PJZ9_9MYCO</name>
<organism evidence="1 2">
    <name type="scientific">Mycolicibacterium hippocampi</name>
    <dbReference type="NCBI Taxonomy" id="659824"/>
    <lineage>
        <taxon>Bacteria</taxon>
        <taxon>Bacillati</taxon>
        <taxon>Actinomycetota</taxon>
        <taxon>Actinomycetes</taxon>
        <taxon>Mycobacteriales</taxon>
        <taxon>Mycobacteriaceae</taxon>
        <taxon>Mycolicibacterium</taxon>
    </lineage>
</organism>
<comment type="caution">
    <text evidence="1">The sequence shown here is derived from an EMBL/GenBank/DDBJ whole genome shotgun (WGS) entry which is preliminary data.</text>
</comment>
<gene>
    <name evidence="1" type="ORF">HLY00_5866</name>
</gene>